<feature type="region of interest" description="Disordered" evidence="1">
    <location>
        <begin position="1"/>
        <end position="21"/>
    </location>
</feature>
<accession>A0ABW1DMJ6</accession>
<protein>
    <submittedName>
        <fullName evidence="2">Uncharacterized protein</fullName>
    </submittedName>
</protein>
<name>A0ABW1DMJ6_9DEIO</name>
<proteinExistence type="predicted"/>
<keyword evidence="3" id="KW-1185">Reference proteome</keyword>
<evidence type="ECO:0000313" key="3">
    <source>
        <dbReference type="Proteomes" id="UP001595979"/>
    </source>
</evidence>
<dbReference type="EMBL" id="JBHSOH010000033">
    <property type="protein sequence ID" value="MFC5849893.1"/>
    <property type="molecule type" value="Genomic_DNA"/>
</dbReference>
<dbReference type="Proteomes" id="UP001595979">
    <property type="component" value="Unassembled WGS sequence"/>
</dbReference>
<evidence type="ECO:0000313" key="2">
    <source>
        <dbReference type="EMBL" id="MFC5849893.1"/>
    </source>
</evidence>
<sequence>MTDPASGTPASDPSTVGGGLSWRDLETRVGLDALPDFHRAFLEWSGVEGAAEMPLRRVGQRVEAELNRMVKDGRATREDEDWHLIPGALEGFEAAAPHLPQEPDSLPM</sequence>
<dbReference type="RefSeq" id="WP_380051421.1">
    <property type="nucleotide sequence ID" value="NZ_JBHSOH010000033.1"/>
</dbReference>
<evidence type="ECO:0000256" key="1">
    <source>
        <dbReference type="SAM" id="MobiDB-lite"/>
    </source>
</evidence>
<comment type="caution">
    <text evidence="2">The sequence shown here is derived from an EMBL/GenBank/DDBJ whole genome shotgun (WGS) entry which is preliminary data.</text>
</comment>
<reference evidence="3" key="1">
    <citation type="journal article" date="2019" name="Int. J. Syst. Evol. Microbiol.">
        <title>The Global Catalogue of Microorganisms (GCM) 10K type strain sequencing project: providing services to taxonomists for standard genome sequencing and annotation.</title>
        <authorList>
            <consortium name="The Broad Institute Genomics Platform"/>
            <consortium name="The Broad Institute Genome Sequencing Center for Infectious Disease"/>
            <person name="Wu L."/>
            <person name="Ma J."/>
        </authorList>
    </citation>
    <scope>NUCLEOTIDE SEQUENCE [LARGE SCALE GENOMIC DNA]</scope>
    <source>
        <strain evidence="3">CGMCC 1.15053</strain>
    </source>
</reference>
<gene>
    <name evidence="2" type="ORF">ACFPQ6_16445</name>
</gene>
<organism evidence="2 3">
    <name type="scientific">Deinococcus petrolearius</name>
    <dbReference type="NCBI Taxonomy" id="1751295"/>
    <lineage>
        <taxon>Bacteria</taxon>
        <taxon>Thermotogati</taxon>
        <taxon>Deinococcota</taxon>
        <taxon>Deinococci</taxon>
        <taxon>Deinococcales</taxon>
        <taxon>Deinococcaceae</taxon>
        <taxon>Deinococcus</taxon>
    </lineage>
</organism>